<name>A0A1J5TK79_9ZZZZ</name>
<gene>
    <name evidence="1" type="ORF">GALL_25270</name>
</gene>
<proteinExistence type="predicted"/>
<dbReference type="AlphaFoldDB" id="A0A1J5TK79"/>
<organism evidence="1">
    <name type="scientific">mine drainage metagenome</name>
    <dbReference type="NCBI Taxonomy" id="410659"/>
    <lineage>
        <taxon>unclassified sequences</taxon>
        <taxon>metagenomes</taxon>
        <taxon>ecological metagenomes</taxon>
    </lineage>
</organism>
<dbReference type="EMBL" id="MLJW01000006">
    <property type="protein sequence ID" value="OIR16709.1"/>
    <property type="molecule type" value="Genomic_DNA"/>
</dbReference>
<evidence type="ECO:0000313" key="1">
    <source>
        <dbReference type="EMBL" id="OIR16709.1"/>
    </source>
</evidence>
<comment type="caution">
    <text evidence="1">The sequence shown here is derived from an EMBL/GenBank/DDBJ whole genome shotgun (WGS) entry which is preliminary data.</text>
</comment>
<accession>A0A1J5TK79</accession>
<sequence length="531" mass="59665">MFSLFEAKPDHPLFDLDEARRLIAELPEDDRYKALGDITFWLDSIKTTKGFHPEVRIAIILLLDETALPLHAELLHQYLGAPHLQDFKGVHLWQGVHAYAKALAEAYAASIAEYQAAKNKSTEFRQQLPLICVRWVRAIGEQLKLELMRYLDIEPAVWQQLAACQRFVESEQIAESMVLPYAGHVIHVSPQRELLRALLLYVSAPDELAPDQIEVSHRIAGRLASFFDLKREVDADCPYRFDLAAAAAPSRTDGTDTPDSRYFGAVRALPAVEKIEKQNEDDPVWQERRFGSEFTPSGKLTVLKHLLAWWTRQPPLRHQDHRGIDTKVDVIHGFRLISQMVTRIELAASAEGGEQAGRIGLAADEPVDYSAEAWTVTDISVDEIGVRLAKSEGNWVKIGDLCGIRTQNNPLWWVGTIRRIHTDAQGAVHLVIAIVAKKPLSIWLRALGKGAEKASNWETSSGSFQYTYLPAIVLPDAHNSYRNATLLLEPGAFVPGNYYQALMGENSRELKLLNLLAEGEDFEQIGFEWLA</sequence>
<protein>
    <submittedName>
        <fullName evidence="1">Uncharacterized protein</fullName>
    </submittedName>
</protein>
<reference evidence="1" key="1">
    <citation type="submission" date="2016-10" db="EMBL/GenBank/DDBJ databases">
        <title>Sequence of Gallionella enrichment culture.</title>
        <authorList>
            <person name="Poehlein A."/>
            <person name="Muehling M."/>
            <person name="Daniel R."/>
        </authorList>
    </citation>
    <scope>NUCLEOTIDE SEQUENCE</scope>
</reference>